<dbReference type="CDD" id="cd04765">
    <property type="entry name" value="HTH_MlrA-like_sg2"/>
    <property type="match status" value="1"/>
</dbReference>
<evidence type="ECO:0000256" key="1">
    <source>
        <dbReference type="ARBA" id="ARBA00023125"/>
    </source>
</evidence>
<dbReference type="PANTHER" id="PTHR30204">
    <property type="entry name" value="REDOX-CYCLING DRUG-SENSING TRANSCRIPTIONAL ACTIVATOR SOXR"/>
    <property type="match status" value="1"/>
</dbReference>
<dbReference type="SUPFAM" id="SSF46955">
    <property type="entry name" value="Putative DNA-binding domain"/>
    <property type="match status" value="1"/>
</dbReference>
<dbReference type="InterPro" id="IPR009061">
    <property type="entry name" value="DNA-bd_dom_put_sf"/>
</dbReference>
<feature type="domain" description="HTH merR-type" evidence="2">
    <location>
        <begin position="13"/>
        <end position="80"/>
    </location>
</feature>
<comment type="caution">
    <text evidence="3">The sequence shown here is derived from an EMBL/GenBank/DDBJ whole genome shotgun (WGS) entry which is preliminary data.</text>
</comment>
<dbReference type="Gene3D" id="1.10.1660.10">
    <property type="match status" value="1"/>
</dbReference>
<dbReference type="SMART" id="SM00422">
    <property type="entry name" value="HTH_MERR"/>
    <property type="match status" value="1"/>
</dbReference>
<evidence type="ECO:0000259" key="2">
    <source>
        <dbReference type="PROSITE" id="PS50937"/>
    </source>
</evidence>
<dbReference type="InterPro" id="IPR000551">
    <property type="entry name" value="MerR-type_HTH_dom"/>
</dbReference>
<dbReference type="GO" id="GO:0003700">
    <property type="term" value="F:DNA-binding transcription factor activity"/>
    <property type="evidence" value="ECO:0007669"/>
    <property type="project" value="InterPro"/>
</dbReference>
<feature type="non-terminal residue" evidence="3">
    <location>
        <position position="80"/>
    </location>
</feature>
<accession>X1TGP4</accession>
<protein>
    <recommendedName>
        <fullName evidence="2">HTH merR-type domain-containing protein</fullName>
    </recommendedName>
</protein>
<evidence type="ECO:0000313" key="3">
    <source>
        <dbReference type="EMBL" id="GAI86765.1"/>
    </source>
</evidence>
<name>X1TGP4_9ZZZZ</name>
<dbReference type="Pfam" id="PF13411">
    <property type="entry name" value="MerR_1"/>
    <property type="match status" value="1"/>
</dbReference>
<keyword evidence="1" id="KW-0238">DNA-binding</keyword>
<dbReference type="PANTHER" id="PTHR30204:SF15">
    <property type="entry name" value="BLL5018 PROTEIN"/>
    <property type="match status" value="1"/>
</dbReference>
<organism evidence="3">
    <name type="scientific">marine sediment metagenome</name>
    <dbReference type="NCBI Taxonomy" id="412755"/>
    <lineage>
        <taxon>unclassified sequences</taxon>
        <taxon>metagenomes</taxon>
        <taxon>ecological metagenomes</taxon>
    </lineage>
</organism>
<dbReference type="InterPro" id="IPR047057">
    <property type="entry name" value="MerR_fam"/>
</dbReference>
<sequence>MRPTGTEIPEKRYFRIGEVSAITGLEAYVLRYWETEFPSINPARSRSGQRLYKRRDIEIILQIKDLLYQKKYTLAGAKRY</sequence>
<reference evidence="3" key="1">
    <citation type="journal article" date="2014" name="Front. Microbiol.">
        <title>High frequency of phylogenetically diverse reductive dehalogenase-homologous genes in deep subseafloor sedimentary metagenomes.</title>
        <authorList>
            <person name="Kawai M."/>
            <person name="Futagami T."/>
            <person name="Toyoda A."/>
            <person name="Takaki Y."/>
            <person name="Nishi S."/>
            <person name="Hori S."/>
            <person name="Arai W."/>
            <person name="Tsubouchi T."/>
            <person name="Morono Y."/>
            <person name="Uchiyama I."/>
            <person name="Ito T."/>
            <person name="Fujiyama A."/>
            <person name="Inagaki F."/>
            <person name="Takami H."/>
        </authorList>
    </citation>
    <scope>NUCLEOTIDE SEQUENCE</scope>
    <source>
        <strain evidence="3">Expedition CK06-06</strain>
    </source>
</reference>
<gene>
    <name evidence="3" type="ORF">S12H4_12919</name>
</gene>
<proteinExistence type="predicted"/>
<dbReference type="AlphaFoldDB" id="X1TGP4"/>
<dbReference type="GO" id="GO:0003677">
    <property type="term" value="F:DNA binding"/>
    <property type="evidence" value="ECO:0007669"/>
    <property type="project" value="UniProtKB-KW"/>
</dbReference>
<dbReference type="EMBL" id="BARW01006163">
    <property type="protein sequence ID" value="GAI86765.1"/>
    <property type="molecule type" value="Genomic_DNA"/>
</dbReference>
<dbReference type="PROSITE" id="PS50937">
    <property type="entry name" value="HTH_MERR_2"/>
    <property type="match status" value="1"/>
</dbReference>